<comment type="caution">
    <text evidence="7">The sequence shown here is derived from an EMBL/GenBank/DDBJ whole genome shotgun (WGS) entry which is preliminary data.</text>
</comment>
<sequence>MAIIFSKILSQTDVTRRCSVPMKNFKMRSFPKSPFVVEDDSSCLWRLCCYIRSKNHPKPALVSGWVPFVKSMKLRVGDRVMIYGQQDETGSMRYKIKVQKQTCPSKVRWSHTRKNHDRMKVSPSQSDNESTQTTIQPSGYLLPYALNHGQGRTTTITSSHTNKEQTPTRHGTSQGIACHMTEGPSPSLSLESTQKATMTGRTAAATSSSTDKKHMTTPHSSCPNMALYKTEIPSPDLNLELTLKPTLTRCQQHASKQKTIPKTIDFLAGFL</sequence>
<feature type="compositionally biased region" description="Basic residues" evidence="6">
    <location>
        <begin position="108"/>
        <end position="117"/>
    </location>
</feature>
<evidence type="ECO:0000256" key="3">
    <source>
        <dbReference type="ARBA" id="ARBA00023125"/>
    </source>
</evidence>
<dbReference type="GO" id="GO:0005634">
    <property type="term" value="C:nucleus"/>
    <property type="evidence" value="ECO:0007669"/>
    <property type="project" value="UniProtKB-SubCell"/>
</dbReference>
<feature type="compositionally biased region" description="Polar residues" evidence="6">
    <location>
        <begin position="184"/>
        <end position="200"/>
    </location>
</feature>
<feature type="region of interest" description="Disordered" evidence="6">
    <location>
        <begin position="151"/>
        <end position="224"/>
    </location>
</feature>
<gene>
    <name evidence="7" type="ORF">COLO4_29532</name>
</gene>
<dbReference type="EMBL" id="AWUE01020370">
    <property type="protein sequence ID" value="OMO68628.1"/>
    <property type="molecule type" value="Genomic_DNA"/>
</dbReference>
<dbReference type="GO" id="GO:0003677">
    <property type="term" value="F:DNA binding"/>
    <property type="evidence" value="ECO:0007669"/>
    <property type="project" value="UniProtKB-KW"/>
</dbReference>
<dbReference type="Gene3D" id="2.40.330.10">
    <property type="entry name" value="DNA-binding pseudobarrel domain"/>
    <property type="match status" value="1"/>
</dbReference>
<dbReference type="SUPFAM" id="SSF101936">
    <property type="entry name" value="DNA-binding pseudobarrel domain"/>
    <property type="match status" value="1"/>
</dbReference>
<accession>A0A1R3HE74</accession>
<keyword evidence="3" id="KW-0238">DNA-binding</keyword>
<evidence type="ECO:0000313" key="7">
    <source>
        <dbReference type="EMBL" id="OMO68628.1"/>
    </source>
</evidence>
<dbReference type="CDD" id="cd10017">
    <property type="entry name" value="B3_DNA"/>
    <property type="match status" value="1"/>
</dbReference>
<name>A0A1R3HE74_9ROSI</name>
<evidence type="ECO:0008006" key="9">
    <source>
        <dbReference type="Google" id="ProtNLM"/>
    </source>
</evidence>
<dbReference type="InterPro" id="IPR003340">
    <property type="entry name" value="B3_DNA-bd"/>
</dbReference>
<protein>
    <recommendedName>
        <fullName evidence="9">TF-B3 domain-containing protein</fullName>
    </recommendedName>
</protein>
<dbReference type="Proteomes" id="UP000187203">
    <property type="component" value="Unassembled WGS sequence"/>
</dbReference>
<dbReference type="OrthoDB" id="983119at2759"/>
<evidence type="ECO:0000313" key="8">
    <source>
        <dbReference type="Proteomes" id="UP000187203"/>
    </source>
</evidence>
<evidence type="ECO:0000256" key="1">
    <source>
        <dbReference type="ARBA" id="ARBA00004123"/>
    </source>
</evidence>
<dbReference type="InterPro" id="IPR015300">
    <property type="entry name" value="DNA-bd_pseudobarrel_sf"/>
</dbReference>
<reference evidence="8" key="1">
    <citation type="submission" date="2013-09" db="EMBL/GenBank/DDBJ databases">
        <title>Corchorus olitorius genome sequencing.</title>
        <authorList>
            <person name="Alam M."/>
            <person name="Haque M.S."/>
            <person name="Islam M.S."/>
            <person name="Emdad E.M."/>
            <person name="Islam M.M."/>
            <person name="Ahmed B."/>
            <person name="Halim A."/>
            <person name="Hossen Q.M.M."/>
            <person name="Hossain M.Z."/>
            <person name="Ahmed R."/>
            <person name="Khan M.M."/>
            <person name="Islam R."/>
            <person name="Rashid M.M."/>
            <person name="Khan S.A."/>
            <person name="Rahman M.S."/>
            <person name="Alam M."/>
            <person name="Yahiya A.S."/>
            <person name="Khan M.S."/>
            <person name="Azam M.S."/>
            <person name="Haque T."/>
            <person name="Lashkar M.Z.H."/>
            <person name="Akhand A.I."/>
            <person name="Morshed G."/>
            <person name="Roy S."/>
            <person name="Uddin K.S."/>
            <person name="Rabeya T."/>
            <person name="Hossain A.S."/>
            <person name="Chowdhury A."/>
            <person name="Snigdha A.R."/>
            <person name="Mortoza M.S."/>
            <person name="Matin S.A."/>
            <person name="Hoque S.M.E."/>
            <person name="Islam M.K."/>
            <person name="Roy D.K."/>
            <person name="Haider R."/>
            <person name="Moosa M.M."/>
            <person name="Elias S.M."/>
            <person name="Hasan A.M."/>
            <person name="Jahan S."/>
            <person name="Shafiuddin M."/>
            <person name="Mahmood N."/>
            <person name="Shommy N.S."/>
        </authorList>
    </citation>
    <scope>NUCLEOTIDE SEQUENCE [LARGE SCALE GENOMIC DNA]</scope>
    <source>
        <strain evidence="8">cv. O-4</strain>
    </source>
</reference>
<dbReference type="AlphaFoldDB" id="A0A1R3HE74"/>
<keyword evidence="4" id="KW-0804">Transcription</keyword>
<evidence type="ECO:0000256" key="2">
    <source>
        <dbReference type="ARBA" id="ARBA00023015"/>
    </source>
</evidence>
<keyword evidence="2" id="KW-0805">Transcription regulation</keyword>
<organism evidence="7 8">
    <name type="scientific">Corchorus olitorius</name>
    <dbReference type="NCBI Taxonomy" id="93759"/>
    <lineage>
        <taxon>Eukaryota</taxon>
        <taxon>Viridiplantae</taxon>
        <taxon>Streptophyta</taxon>
        <taxon>Embryophyta</taxon>
        <taxon>Tracheophyta</taxon>
        <taxon>Spermatophyta</taxon>
        <taxon>Magnoliopsida</taxon>
        <taxon>eudicotyledons</taxon>
        <taxon>Gunneridae</taxon>
        <taxon>Pentapetalae</taxon>
        <taxon>rosids</taxon>
        <taxon>malvids</taxon>
        <taxon>Malvales</taxon>
        <taxon>Malvaceae</taxon>
        <taxon>Grewioideae</taxon>
        <taxon>Apeibeae</taxon>
        <taxon>Corchorus</taxon>
    </lineage>
</organism>
<proteinExistence type="predicted"/>
<comment type="subcellular location">
    <subcellularLocation>
        <location evidence="1">Nucleus</location>
    </subcellularLocation>
</comment>
<evidence type="ECO:0000256" key="4">
    <source>
        <dbReference type="ARBA" id="ARBA00023163"/>
    </source>
</evidence>
<evidence type="ECO:0000256" key="6">
    <source>
        <dbReference type="SAM" id="MobiDB-lite"/>
    </source>
</evidence>
<feature type="compositionally biased region" description="Polar residues" evidence="6">
    <location>
        <begin position="122"/>
        <end position="134"/>
    </location>
</feature>
<evidence type="ECO:0000256" key="5">
    <source>
        <dbReference type="ARBA" id="ARBA00023242"/>
    </source>
</evidence>
<feature type="compositionally biased region" description="Polar residues" evidence="6">
    <location>
        <begin position="151"/>
        <end position="160"/>
    </location>
</feature>
<feature type="region of interest" description="Disordered" evidence="6">
    <location>
        <begin position="105"/>
        <end position="134"/>
    </location>
</feature>
<keyword evidence="8" id="KW-1185">Reference proteome</keyword>
<keyword evidence="5" id="KW-0539">Nucleus</keyword>